<keyword evidence="4" id="KW-1185">Reference proteome</keyword>
<dbReference type="EMBL" id="BSFM01000017">
    <property type="protein sequence ID" value="GLK85687.1"/>
    <property type="molecule type" value="Genomic_DNA"/>
</dbReference>
<evidence type="ECO:0000256" key="1">
    <source>
        <dbReference type="ARBA" id="ARBA00008005"/>
    </source>
</evidence>
<gene>
    <name evidence="3" type="ORF">GCM10017653_37570</name>
</gene>
<dbReference type="Proteomes" id="UP001143330">
    <property type="component" value="Unassembled WGS sequence"/>
</dbReference>
<evidence type="ECO:0000313" key="3">
    <source>
        <dbReference type="EMBL" id="GLK85687.1"/>
    </source>
</evidence>
<organism evidence="3 4">
    <name type="scientific">Ancylobacter defluvii</name>
    <dbReference type="NCBI Taxonomy" id="1282440"/>
    <lineage>
        <taxon>Bacteria</taxon>
        <taxon>Pseudomonadati</taxon>
        <taxon>Pseudomonadota</taxon>
        <taxon>Alphaproteobacteria</taxon>
        <taxon>Hyphomicrobiales</taxon>
        <taxon>Xanthobacteraceae</taxon>
        <taxon>Ancylobacter</taxon>
    </lineage>
</organism>
<name>A0A9W6JYQ0_9HYPH</name>
<sequence length="489" mass="51766">MSLTFDEIPYDWQKPGVYTEVKPVYDRMGLTEYPARTLIVAQKLAAGTAVAGTLYPITRPEEGIAYCGAGSVGADMVKAYKAANRTTEVFLTALADAGAGVAATGTLTFVGVPTTGGALALYVEETRIPLALTAGQTVAAMATAAAAAINALTDLPVTALAAAGVVTLTARHKGEVGNGISLAVARTIGDTIPAGTTVTVVAMAGGATNPDVQTVLDAIANEWFTDIVFPWDDATNLGKIAADFAERYKAMGRKDAHAYIGSKGIYSDLVTKGAITNSPFISIIGAKGSPSAPWKWAASLAGVAAFQLANDPARQLRSLVLTGIVAPDSKDCFIDSEQNLLLKKGISTFNRVSGGTVTIDRVVTTYKVSNLNVADTAWMDIMVPKTASRIRYDWSAYFTLTYPRAKLAKDNSLAAEHADAVVTPKRALGSWAARCTLYERRGWIEQSSETVSRSVFECDDSNKNRLNSRLRIIIIGNMMVLAGSLEFEV</sequence>
<comment type="caution">
    <text evidence="3">The sequence shown here is derived from an EMBL/GenBank/DDBJ whole genome shotgun (WGS) entry which is preliminary data.</text>
</comment>
<accession>A0A9W6JYQ0</accession>
<dbReference type="Pfam" id="PF04984">
    <property type="entry name" value="Phage_sheath_1"/>
    <property type="match status" value="1"/>
</dbReference>
<proteinExistence type="inferred from homology"/>
<dbReference type="RefSeq" id="WP_271180643.1">
    <property type="nucleotide sequence ID" value="NZ_BSFM01000017.1"/>
</dbReference>
<evidence type="ECO:0000313" key="4">
    <source>
        <dbReference type="Proteomes" id="UP001143330"/>
    </source>
</evidence>
<evidence type="ECO:0000259" key="2">
    <source>
        <dbReference type="Pfam" id="PF04984"/>
    </source>
</evidence>
<dbReference type="AlphaFoldDB" id="A0A9W6JYQ0"/>
<dbReference type="InterPro" id="IPR035089">
    <property type="entry name" value="Phage_sheath_subtilisin"/>
</dbReference>
<comment type="similarity">
    <text evidence="1">Belongs to the myoviridae tail sheath protein family.</text>
</comment>
<reference evidence="3" key="1">
    <citation type="journal article" date="2014" name="Int. J. Syst. Evol. Microbiol.">
        <title>Complete genome sequence of Corynebacterium casei LMG S-19264T (=DSM 44701T), isolated from a smear-ripened cheese.</title>
        <authorList>
            <consortium name="US DOE Joint Genome Institute (JGI-PGF)"/>
            <person name="Walter F."/>
            <person name="Albersmeier A."/>
            <person name="Kalinowski J."/>
            <person name="Ruckert C."/>
        </authorList>
    </citation>
    <scope>NUCLEOTIDE SEQUENCE</scope>
    <source>
        <strain evidence="3">VKM B-2789</strain>
    </source>
</reference>
<feature type="domain" description="Tail sheath protein subtilisin-like" evidence="2">
    <location>
        <begin position="205"/>
        <end position="365"/>
    </location>
</feature>
<protein>
    <submittedName>
        <fullName evidence="3">Tail protein</fullName>
    </submittedName>
</protein>
<reference evidence="3" key="2">
    <citation type="submission" date="2023-01" db="EMBL/GenBank/DDBJ databases">
        <authorList>
            <person name="Sun Q."/>
            <person name="Evtushenko L."/>
        </authorList>
    </citation>
    <scope>NUCLEOTIDE SEQUENCE</scope>
    <source>
        <strain evidence="3">VKM B-2789</strain>
    </source>
</reference>